<organism evidence="2">
    <name type="scientific">Opuntia streptacantha</name>
    <name type="common">Prickly pear cactus</name>
    <name type="synonym">Opuntia cardona</name>
    <dbReference type="NCBI Taxonomy" id="393608"/>
    <lineage>
        <taxon>Eukaryota</taxon>
        <taxon>Viridiplantae</taxon>
        <taxon>Streptophyta</taxon>
        <taxon>Embryophyta</taxon>
        <taxon>Tracheophyta</taxon>
        <taxon>Spermatophyta</taxon>
        <taxon>Magnoliopsida</taxon>
        <taxon>eudicotyledons</taxon>
        <taxon>Gunneridae</taxon>
        <taxon>Pentapetalae</taxon>
        <taxon>Caryophyllales</taxon>
        <taxon>Cactineae</taxon>
        <taxon>Cactaceae</taxon>
        <taxon>Opuntioideae</taxon>
        <taxon>Opuntia</taxon>
    </lineage>
</organism>
<evidence type="ECO:0000256" key="1">
    <source>
        <dbReference type="SAM" id="MobiDB-lite"/>
    </source>
</evidence>
<name>A0A7C9A2H1_OPUST</name>
<proteinExistence type="predicted"/>
<sequence>MKLQVSVLPLNAFETAAHKQPNPEQDQTNSQIQNQHNPNMSSPNLLSLLPSCTSTSFTQIQSILSTNLSALNLTNTLTNIQHIKFTIHKTFSTLSTWPLLVILPNFGGRQHWHRKDLPCPA</sequence>
<reference evidence="2" key="1">
    <citation type="journal article" date="2013" name="J. Plant Res.">
        <title>Effect of fungi and light on seed germination of three Opuntia species from semiarid lands of central Mexico.</title>
        <authorList>
            <person name="Delgado-Sanchez P."/>
            <person name="Jimenez-Bremont J.F."/>
            <person name="Guerrero-Gonzalez Mde L."/>
            <person name="Flores J."/>
        </authorList>
    </citation>
    <scope>NUCLEOTIDE SEQUENCE</scope>
    <source>
        <tissue evidence="2">Cladode</tissue>
    </source>
</reference>
<feature type="compositionally biased region" description="Polar residues" evidence="1">
    <location>
        <begin position="22"/>
        <end position="36"/>
    </location>
</feature>
<protein>
    <submittedName>
        <fullName evidence="2">Uncharacterized protein</fullName>
    </submittedName>
</protein>
<dbReference type="EMBL" id="GISG01188064">
    <property type="protein sequence ID" value="MBA4655515.1"/>
    <property type="molecule type" value="Transcribed_RNA"/>
</dbReference>
<accession>A0A7C9A2H1</accession>
<evidence type="ECO:0000313" key="2">
    <source>
        <dbReference type="EMBL" id="MBA4655515.1"/>
    </source>
</evidence>
<feature type="region of interest" description="Disordered" evidence="1">
    <location>
        <begin position="15"/>
        <end position="45"/>
    </location>
</feature>
<reference evidence="2" key="2">
    <citation type="submission" date="2020-07" db="EMBL/GenBank/DDBJ databases">
        <authorList>
            <person name="Vera ALvarez R."/>
            <person name="Arias-Moreno D.M."/>
            <person name="Jimenez-Jacinto V."/>
            <person name="Jimenez-Bremont J.F."/>
            <person name="Swaminathan K."/>
            <person name="Moose S.P."/>
            <person name="Guerrero-Gonzalez M.L."/>
            <person name="Marino-Ramirez L."/>
            <person name="Landsman D."/>
            <person name="Rodriguez-Kessler M."/>
            <person name="Delgado-Sanchez P."/>
        </authorList>
    </citation>
    <scope>NUCLEOTIDE SEQUENCE</scope>
    <source>
        <tissue evidence="2">Cladode</tissue>
    </source>
</reference>
<dbReference type="AlphaFoldDB" id="A0A7C9A2H1"/>